<dbReference type="GO" id="GO:1904273">
    <property type="term" value="P:L-alanine import across plasma membrane"/>
    <property type="evidence" value="ECO:0007669"/>
    <property type="project" value="TreeGrafter"/>
</dbReference>
<dbReference type="AlphaFoldDB" id="A0A6M2E1E4"/>
<keyword evidence="3" id="KW-0472">Membrane</keyword>
<dbReference type="GO" id="GO:0016324">
    <property type="term" value="C:apical plasma membrane"/>
    <property type="evidence" value="ECO:0007669"/>
    <property type="project" value="TreeGrafter"/>
</dbReference>
<keyword evidence="3" id="KW-1133">Transmembrane helix</keyword>
<dbReference type="GO" id="GO:0016323">
    <property type="term" value="C:basolateral plasma membrane"/>
    <property type="evidence" value="ECO:0007669"/>
    <property type="project" value="TreeGrafter"/>
</dbReference>
<evidence type="ECO:0000259" key="4">
    <source>
        <dbReference type="SMART" id="SM00642"/>
    </source>
</evidence>
<sequence>MGKEELMKYAKDPFWVKLRWTLFVLFWLLWTAMLVGAIVIVVAAPKCAAPVPKTWWEEGPLVDVELSDAKEELTLFKNLKNIGANAVVLHIPDSYDLYKDNFTYTDIKNIVEKAKSQNDEVHVILEIQANFVPRGNNMFAASENRDSEFGDYFIWSDGKGGDAPNNWKATVNGSAWNVSSKRNQYYLSQFGNEYADLNFANPSVRNLFAEALENLMSTGISGIRLRYAKHLLIDESLKDEAFSSVPGFVHTDYGFFNHLRTTNQPGLGELLQPWKEIVHNNTESGVFYFEEDLDRNSFEVEKLIVSQLPSASKKMNILNQDSYENQAKNIYTSLKNLHNDSEINWPHIQFSSKKVADRSEHNILLMLLPASPELSSEQLLGLNNSLANQSKVLLTARQNPSVKYGSFNVQLLANETVVGYSRLKPGNPGLIILYNTNEVTETVNLEPFLGKVETVTVVLLSDKYNEEGVAIKGTLPATTVPISPNAAILLSYIPASEN</sequence>
<dbReference type="Pfam" id="PF16028">
    <property type="entry name" value="SLC3A2_N"/>
    <property type="match status" value="1"/>
</dbReference>
<dbReference type="InterPro" id="IPR031984">
    <property type="entry name" value="SLC3A2_N"/>
</dbReference>
<dbReference type="EMBL" id="GIIL01007462">
    <property type="protein sequence ID" value="NOV51188.1"/>
    <property type="molecule type" value="Transcribed_RNA"/>
</dbReference>
<dbReference type="GO" id="GO:0015190">
    <property type="term" value="F:L-leucine transmembrane transporter activity"/>
    <property type="evidence" value="ECO:0007669"/>
    <property type="project" value="TreeGrafter"/>
</dbReference>
<dbReference type="EC" id="3.2.1.20" evidence="2"/>
<dbReference type="InterPro" id="IPR006047">
    <property type="entry name" value="GH13_cat_dom"/>
</dbReference>
<dbReference type="GO" id="GO:0004558">
    <property type="term" value="F:alpha-1,4-glucosidase activity"/>
    <property type="evidence" value="ECO:0007669"/>
    <property type="project" value="UniProtKB-EC"/>
</dbReference>
<dbReference type="InterPro" id="IPR045857">
    <property type="entry name" value="O16G_dom_2"/>
</dbReference>
<dbReference type="GO" id="GO:0015180">
    <property type="term" value="F:L-alanine transmembrane transporter activity"/>
    <property type="evidence" value="ECO:0007669"/>
    <property type="project" value="TreeGrafter"/>
</dbReference>
<dbReference type="Gene3D" id="3.20.20.80">
    <property type="entry name" value="Glycosidases"/>
    <property type="match status" value="1"/>
</dbReference>
<feature type="transmembrane region" description="Helical" evidence="3">
    <location>
        <begin position="20"/>
        <end position="44"/>
    </location>
</feature>
<dbReference type="GO" id="GO:1903801">
    <property type="term" value="P:L-leucine import across plasma membrane"/>
    <property type="evidence" value="ECO:0007669"/>
    <property type="project" value="TreeGrafter"/>
</dbReference>
<evidence type="ECO:0000256" key="1">
    <source>
        <dbReference type="ARBA" id="ARBA00001657"/>
    </source>
</evidence>
<dbReference type="GO" id="GO:0005975">
    <property type="term" value="P:carbohydrate metabolic process"/>
    <property type="evidence" value="ECO:0007669"/>
    <property type="project" value="InterPro"/>
</dbReference>
<reference evidence="5" key="1">
    <citation type="submission" date="2020-03" db="EMBL/GenBank/DDBJ databases">
        <title>Transcriptomic Profiling of the Digestive Tract of the Rat Flea, Xenopsylla cheopis, Following Blood Feeding and Infection with Yersinia pestis.</title>
        <authorList>
            <person name="Bland D.M."/>
            <person name="Martens C.A."/>
            <person name="Virtaneva K."/>
            <person name="Kanakabandi K."/>
            <person name="Long D."/>
            <person name="Rosenke R."/>
            <person name="Saturday G.A."/>
            <person name="Hoyt F.H."/>
            <person name="Bruno D.P."/>
            <person name="Ribeiro J.M.C."/>
            <person name="Hinnebusch J."/>
        </authorList>
    </citation>
    <scope>NUCLEOTIDE SEQUENCE</scope>
</reference>
<evidence type="ECO:0000256" key="3">
    <source>
        <dbReference type="SAM" id="Phobius"/>
    </source>
</evidence>
<dbReference type="InterPro" id="IPR017853">
    <property type="entry name" value="GH"/>
</dbReference>
<dbReference type="Pfam" id="PF00128">
    <property type="entry name" value="Alpha-amylase"/>
    <property type="match status" value="1"/>
</dbReference>
<dbReference type="SMART" id="SM00642">
    <property type="entry name" value="Aamy"/>
    <property type="match status" value="1"/>
</dbReference>
<evidence type="ECO:0000313" key="5">
    <source>
        <dbReference type="EMBL" id="NOV51188.1"/>
    </source>
</evidence>
<protein>
    <recommendedName>
        <fullName evidence="2">alpha-glucosidase</fullName>
        <ecNumber evidence="2">3.2.1.20</ecNumber>
    </recommendedName>
</protein>
<dbReference type="PANTHER" id="PTHR46673:SF1">
    <property type="entry name" value="4F2 CELL-SURFACE ANTIGEN HEAVY CHAIN"/>
    <property type="match status" value="1"/>
</dbReference>
<proteinExistence type="predicted"/>
<name>A0A6M2E1E4_XENCH</name>
<dbReference type="GO" id="GO:0015823">
    <property type="term" value="P:phenylalanine transport"/>
    <property type="evidence" value="ECO:0007669"/>
    <property type="project" value="TreeGrafter"/>
</dbReference>
<dbReference type="Gene3D" id="3.90.400.10">
    <property type="entry name" value="Oligo-1,6-glucosidase, Domain 2"/>
    <property type="match status" value="1"/>
</dbReference>
<keyword evidence="3" id="KW-0812">Transmembrane</keyword>
<feature type="domain" description="Glycosyl hydrolase family 13 catalytic" evidence="4">
    <location>
        <begin position="66"/>
        <end position="397"/>
    </location>
</feature>
<organism evidence="5">
    <name type="scientific">Xenopsylla cheopis</name>
    <name type="common">Oriental rat flea</name>
    <name type="synonym">Pulex cheopis</name>
    <dbReference type="NCBI Taxonomy" id="163159"/>
    <lineage>
        <taxon>Eukaryota</taxon>
        <taxon>Metazoa</taxon>
        <taxon>Ecdysozoa</taxon>
        <taxon>Arthropoda</taxon>
        <taxon>Hexapoda</taxon>
        <taxon>Insecta</taxon>
        <taxon>Pterygota</taxon>
        <taxon>Neoptera</taxon>
        <taxon>Endopterygota</taxon>
        <taxon>Siphonaptera</taxon>
        <taxon>Pulicidae</taxon>
        <taxon>Xenopsyllinae</taxon>
        <taxon>Xenopsylla</taxon>
    </lineage>
</organism>
<dbReference type="InterPro" id="IPR042280">
    <property type="entry name" value="SLC3A2"/>
</dbReference>
<comment type="catalytic activity">
    <reaction evidence="1">
        <text>Hydrolysis of terminal, non-reducing (1-&gt;4)-linked alpha-D-glucose residues with release of alpha-D-glucose.</text>
        <dbReference type="EC" id="3.2.1.20"/>
    </reaction>
</comment>
<evidence type="ECO:0000256" key="2">
    <source>
        <dbReference type="ARBA" id="ARBA00012741"/>
    </source>
</evidence>
<accession>A0A6M2E1E4</accession>
<dbReference type="PANTHER" id="PTHR46673">
    <property type="entry name" value="4F2 CELL-SURFACE ANTIGEN HEAVY CHAIN"/>
    <property type="match status" value="1"/>
</dbReference>
<dbReference type="SUPFAM" id="SSF51445">
    <property type="entry name" value="(Trans)glycosidases"/>
    <property type="match status" value="1"/>
</dbReference>
<dbReference type="GO" id="GO:0015173">
    <property type="term" value="F:aromatic amino acid transmembrane transporter activity"/>
    <property type="evidence" value="ECO:0007669"/>
    <property type="project" value="TreeGrafter"/>
</dbReference>